<reference evidence="2 3" key="1">
    <citation type="journal article" date="2014" name="Nat. Commun.">
        <title>Molecular traces of alternative social organization in a termite genome.</title>
        <authorList>
            <person name="Terrapon N."/>
            <person name="Li C."/>
            <person name="Robertson H.M."/>
            <person name="Ji L."/>
            <person name="Meng X."/>
            <person name="Booth W."/>
            <person name="Chen Z."/>
            <person name="Childers C.P."/>
            <person name="Glastad K.M."/>
            <person name="Gokhale K."/>
            <person name="Gowin J."/>
            <person name="Gronenberg W."/>
            <person name="Hermansen R.A."/>
            <person name="Hu H."/>
            <person name="Hunt B.G."/>
            <person name="Huylmans A.K."/>
            <person name="Khalil S.M."/>
            <person name="Mitchell R.D."/>
            <person name="Munoz-Torres M.C."/>
            <person name="Mustard J.A."/>
            <person name="Pan H."/>
            <person name="Reese J.T."/>
            <person name="Scharf M.E."/>
            <person name="Sun F."/>
            <person name="Vogel H."/>
            <person name="Xiao J."/>
            <person name="Yang W."/>
            <person name="Yang Z."/>
            <person name="Yang Z."/>
            <person name="Zhou J."/>
            <person name="Zhu J."/>
            <person name="Brent C.S."/>
            <person name="Elsik C.G."/>
            <person name="Goodisman M.A."/>
            <person name="Liberles D.A."/>
            <person name="Roe R.M."/>
            <person name="Vargo E.L."/>
            <person name="Vilcinskas A."/>
            <person name="Wang J."/>
            <person name="Bornberg-Bauer E."/>
            <person name="Korb J."/>
            <person name="Zhang G."/>
            <person name="Liebig J."/>
        </authorList>
    </citation>
    <scope>NUCLEOTIDE SEQUENCE [LARGE SCALE GENOMIC DNA]</scope>
    <source>
        <tissue evidence="2">Whole organism</tissue>
    </source>
</reference>
<dbReference type="EMBL" id="KK853060">
    <property type="protein sequence ID" value="KDR11911.1"/>
    <property type="molecule type" value="Genomic_DNA"/>
</dbReference>
<dbReference type="Proteomes" id="UP000027135">
    <property type="component" value="Unassembled WGS sequence"/>
</dbReference>
<proteinExistence type="predicted"/>
<sequence length="280" mass="31792">MEGLINVVGPIPKGFTDPATMQHLDSPNYMSPLFHLPHPTQPEPFRNQIQNSMMPLVSVAVKPSTSDTLPSSGVTSFKEDVNPFRRPYTQAFQQHYTFRHSENLPPQKYIQTIIATSNLPNEENVSKHEWQLHEQKKLVSDRFNIIPSLAQSSLTAATSSLPSMRNLPEFTEPHPFHFPPPNYLQRATLPHTSIVVQHSSPDDKTVLLPQTSPFQKFLSYTEQQLKQPGHQNENMASLSTRVPQPSTEEQSMPSLDATLHAAQSEYTTKLMEYFQQLQHE</sequence>
<evidence type="ECO:0000256" key="1">
    <source>
        <dbReference type="SAM" id="MobiDB-lite"/>
    </source>
</evidence>
<protein>
    <submittedName>
        <fullName evidence="2">Uncharacterized protein</fullName>
    </submittedName>
</protein>
<dbReference type="AlphaFoldDB" id="A0A067QR45"/>
<evidence type="ECO:0000313" key="2">
    <source>
        <dbReference type="EMBL" id="KDR11911.1"/>
    </source>
</evidence>
<keyword evidence="3" id="KW-1185">Reference proteome</keyword>
<organism evidence="2 3">
    <name type="scientific">Zootermopsis nevadensis</name>
    <name type="common">Dampwood termite</name>
    <dbReference type="NCBI Taxonomy" id="136037"/>
    <lineage>
        <taxon>Eukaryota</taxon>
        <taxon>Metazoa</taxon>
        <taxon>Ecdysozoa</taxon>
        <taxon>Arthropoda</taxon>
        <taxon>Hexapoda</taxon>
        <taxon>Insecta</taxon>
        <taxon>Pterygota</taxon>
        <taxon>Neoptera</taxon>
        <taxon>Polyneoptera</taxon>
        <taxon>Dictyoptera</taxon>
        <taxon>Blattodea</taxon>
        <taxon>Blattoidea</taxon>
        <taxon>Termitoidae</taxon>
        <taxon>Termopsidae</taxon>
        <taxon>Zootermopsis</taxon>
    </lineage>
</organism>
<feature type="region of interest" description="Disordered" evidence="1">
    <location>
        <begin position="226"/>
        <end position="251"/>
    </location>
</feature>
<gene>
    <name evidence="2" type="ORF">L798_13798</name>
</gene>
<accession>A0A067QR45</accession>
<name>A0A067QR45_ZOONE</name>
<evidence type="ECO:0000313" key="3">
    <source>
        <dbReference type="Proteomes" id="UP000027135"/>
    </source>
</evidence>
<dbReference type="InParanoid" id="A0A067QR45"/>